<keyword evidence="2" id="KW-0472">Membrane</keyword>
<sequence>MSNASSRPANSGPSQDTHHPPAPEAEDADTAGAPHAEPPALATPAPTGGPRRGSADPAAGRLVGIDLARGLAVLGMFVVHVGLGWSLADGSNALYPIAAGRSAILFALLAGVSIALLSGGAAPKTGAAMGVALWRVIVRGLLLLPLGTALTMMGTSVSVILAYYAVFFLLTAPLLEERWPIVAGAAVVLGVVGPVASFYLRSLIVDQGPLSGLVATVNAYDPFVHYANDGLINFVLTGTYPALTWMPFVMAGLAIGRLRLDSAKVCWRLVAVGTVVAVGAYTAAWLALDVLGGAERLADSTNPATGAAYGAQAVAHARFEGLPGVVPTSDWAWLLTAAPHSGTPLEIFGSGGVAIAVLGACLLVTRAWPWGRRWVLSPVTAVGALALTTYVGHIVFMWVADAGYLDGTVVAFLADNQAYAVLGGALVLASLWRRLVGRGPLEWPLHVVSLGVAKRIP</sequence>
<feature type="transmembrane region" description="Helical" evidence="2">
    <location>
        <begin position="125"/>
        <end position="144"/>
    </location>
</feature>
<evidence type="ECO:0000313" key="5">
    <source>
        <dbReference type="Proteomes" id="UP001500908"/>
    </source>
</evidence>
<feature type="transmembrane region" description="Helical" evidence="2">
    <location>
        <begin position="265"/>
        <end position="288"/>
    </location>
</feature>
<dbReference type="Proteomes" id="UP001500908">
    <property type="component" value="Unassembled WGS sequence"/>
</dbReference>
<dbReference type="Pfam" id="PF04235">
    <property type="entry name" value="DUF418"/>
    <property type="match status" value="1"/>
</dbReference>
<gene>
    <name evidence="4" type="ORF">GCM10022402_48150</name>
</gene>
<comment type="caution">
    <text evidence="4">The sequence shown here is derived from an EMBL/GenBank/DDBJ whole genome shotgun (WGS) entry which is preliminary data.</text>
</comment>
<feature type="transmembrane region" description="Helical" evidence="2">
    <location>
        <begin position="94"/>
        <end position="118"/>
    </location>
</feature>
<evidence type="ECO:0000313" key="4">
    <source>
        <dbReference type="EMBL" id="GAA3765224.1"/>
    </source>
</evidence>
<feature type="transmembrane region" description="Helical" evidence="2">
    <location>
        <begin position="418"/>
        <end position="436"/>
    </location>
</feature>
<feature type="compositionally biased region" description="Polar residues" evidence="1">
    <location>
        <begin position="1"/>
        <end position="15"/>
    </location>
</feature>
<protein>
    <submittedName>
        <fullName evidence="4">Heparan-alpha-glucosaminide N-acetyltransferase domain-containing protein</fullName>
    </submittedName>
</protein>
<reference evidence="5" key="1">
    <citation type="journal article" date="2019" name="Int. J. Syst. Evol. Microbiol.">
        <title>The Global Catalogue of Microorganisms (GCM) 10K type strain sequencing project: providing services to taxonomists for standard genome sequencing and annotation.</title>
        <authorList>
            <consortium name="The Broad Institute Genomics Platform"/>
            <consortium name="The Broad Institute Genome Sequencing Center for Infectious Disease"/>
            <person name="Wu L."/>
            <person name="Ma J."/>
        </authorList>
    </citation>
    <scope>NUCLEOTIDE SEQUENCE [LARGE SCALE GENOMIC DNA]</scope>
    <source>
        <strain evidence="5">JCM 17137</strain>
    </source>
</reference>
<name>A0ABP7GKZ3_9ACTN</name>
<feature type="transmembrane region" description="Helical" evidence="2">
    <location>
        <begin position="71"/>
        <end position="88"/>
    </location>
</feature>
<keyword evidence="2" id="KW-0812">Transmembrane</keyword>
<feature type="transmembrane region" description="Helical" evidence="2">
    <location>
        <begin position="179"/>
        <end position="200"/>
    </location>
</feature>
<keyword evidence="2" id="KW-1133">Transmembrane helix</keyword>
<proteinExistence type="predicted"/>
<feature type="region of interest" description="Disordered" evidence="1">
    <location>
        <begin position="1"/>
        <end position="55"/>
    </location>
</feature>
<dbReference type="RefSeq" id="WP_344977011.1">
    <property type="nucleotide sequence ID" value="NZ_BAABDD010000046.1"/>
</dbReference>
<feature type="domain" description="DUF418" evidence="3">
    <location>
        <begin position="337"/>
        <end position="447"/>
    </location>
</feature>
<keyword evidence="5" id="KW-1185">Reference proteome</keyword>
<evidence type="ECO:0000256" key="2">
    <source>
        <dbReference type="SAM" id="Phobius"/>
    </source>
</evidence>
<feature type="transmembrane region" description="Helical" evidence="2">
    <location>
        <begin position="347"/>
        <end position="368"/>
    </location>
</feature>
<evidence type="ECO:0000256" key="1">
    <source>
        <dbReference type="SAM" id="MobiDB-lite"/>
    </source>
</evidence>
<dbReference type="PANTHER" id="PTHR30590:SF3">
    <property type="entry name" value="HYPOTHETICAL MEMBRANE SPANNING PROTEIN"/>
    <property type="match status" value="1"/>
</dbReference>
<accession>A0ABP7GKZ3</accession>
<evidence type="ECO:0000259" key="3">
    <source>
        <dbReference type="Pfam" id="PF04235"/>
    </source>
</evidence>
<dbReference type="InterPro" id="IPR052529">
    <property type="entry name" value="Bact_Transport_Assoc"/>
</dbReference>
<feature type="transmembrane region" description="Helical" evidence="2">
    <location>
        <begin position="375"/>
        <end position="398"/>
    </location>
</feature>
<dbReference type="InterPro" id="IPR007349">
    <property type="entry name" value="DUF418"/>
</dbReference>
<feature type="compositionally biased region" description="Low complexity" evidence="1">
    <location>
        <begin position="30"/>
        <end position="46"/>
    </location>
</feature>
<organism evidence="4 5">
    <name type="scientific">Salinactinospora qingdaonensis</name>
    <dbReference type="NCBI Taxonomy" id="702744"/>
    <lineage>
        <taxon>Bacteria</taxon>
        <taxon>Bacillati</taxon>
        <taxon>Actinomycetota</taxon>
        <taxon>Actinomycetes</taxon>
        <taxon>Streptosporangiales</taxon>
        <taxon>Nocardiopsidaceae</taxon>
        <taxon>Salinactinospora</taxon>
    </lineage>
</organism>
<dbReference type="PANTHER" id="PTHR30590">
    <property type="entry name" value="INNER MEMBRANE PROTEIN"/>
    <property type="match status" value="1"/>
</dbReference>
<feature type="transmembrane region" description="Helical" evidence="2">
    <location>
        <begin position="150"/>
        <end position="172"/>
    </location>
</feature>
<feature type="transmembrane region" description="Helical" evidence="2">
    <location>
        <begin position="231"/>
        <end position="253"/>
    </location>
</feature>
<dbReference type="EMBL" id="BAABDD010000046">
    <property type="protein sequence ID" value="GAA3765224.1"/>
    <property type="molecule type" value="Genomic_DNA"/>
</dbReference>